<dbReference type="Proteomes" id="UP000054560">
    <property type="component" value="Unassembled WGS sequence"/>
</dbReference>
<proteinExistence type="predicted"/>
<keyword evidence="2" id="KW-1185">Reference proteome</keyword>
<gene>
    <name evidence="1" type="ORF">SARC_14192</name>
</gene>
<evidence type="ECO:0000313" key="1">
    <source>
        <dbReference type="EMBL" id="KNC73249.1"/>
    </source>
</evidence>
<organism evidence="1 2">
    <name type="scientific">Sphaeroforma arctica JP610</name>
    <dbReference type="NCBI Taxonomy" id="667725"/>
    <lineage>
        <taxon>Eukaryota</taxon>
        <taxon>Ichthyosporea</taxon>
        <taxon>Ichthyophonida</taxon>
        <taxon>Sphaeroforma</taxon>
    </lineage>
</organism>
<protein>
    <submittedName>
        <fullName evidence="1">Uncharacterized protein</fullName>
    </submittedName>
</protein>
<sequence length="56" mass="6327">MSCFMPDGPILLARLLPVEVAFESPGRFQLDSTHVASYKEAAKEKERAKEPRNVEH</sequence>
<feature type="non-terminal residue" evidence="1">
    <location>
        <position position="56"/>
    </location>
</feature>
<name>A0A0L0F949_9EUKA</name>
<evidence type="ECO:0000313" key="2">
    <source>
        <dbReference type="Proteomes" id="UP000054560"/>
    </source>
</evidence>
<dbReference type="GeneID" id="25914696"/>
<dbReference type="EMBL" id="KQ245871">
    <property type="protein sequence ID" value="KNC73249.1"/>
    <property type="molecule type" value="Genomic_DNA"/>
</dbReference>
<dbReference type="RefSeq" id="XP_014147151.1">
    <property type="nucleotide sequence ID" value="XM_014291676.1"/>
</dbReference>
<reference evidence="1 2" key="1">
    <citation type="submission" date="2011-02" db="EMBL/GenBank/DDBJ databases">
        <title>The Genome Sequence of Sphaeroforma arctica JP610.</title>
        <authorList>
            <consortium name="The Broad Institute Genome Sequencing Platform"/>
            <person name="Russ C."/>
            <person name="Cuomo C."/>
            <person name="Young S.K."/>
            <person name="Zeng Q."/>
            <person name="Gargeya S."/>
            <person name="Alvarado L."/>
            <person name="Berlin A."/>
            <person name="Chapman S.B."/>
            <person name="Chen Z."/>
            <person name="Freedman E."/>
            <person name="Gellesch M."/>
            <person name="Goldberg J."/>
            <person name="Griggs A."/>
            <person name="Gujja S."/>
            <person name="Heilman E."/>
            <person name="Heiman D."/>
            <person name="Howarth C."/>
            <person name="Mehta T."/>
            <person name="Neiman D."/>
            <person name="Pearson M."/>
            <person name="Roberts A."/>
            <person name="Saif S."/>
            <person name="Shea T."/>
            <person name="Shenoy N."/>
            <person name="Sisk P."/>
            <person name="Stolte C."/>
            <person name="Sykes S."/>
            <person name="White J."/>
            <person name="Yandava C."/>
            <person name="Burger G."/>
            <person name="Gray M.W."/>
            <person name="Holland P.W.H."/>
            <person name="King N."/>
            <person name="Lang F.B.F."/>
            <person name="Roger A.J."/>
            <person name="Ruiz-Trillo I."/>
            <person name="Haas B."/>
            <person name="Nusbaum C."/>
            <person name="Birren B."/>
        </authorList>
    </citation>
    <scope>NUCLEOTIDE SEQUENCE [LARGE SCALE GENOMIC DNA]</scope>
    <source>
        <strain evidence="1 2">JP610</strain>
    </source>
</reference>
<dbReference type="AlphaFoldDB" id="A0A0L0F949"/>
<accession>A0A0L0F949</accession>